<dbReference type="EMBL" id="UGQT01000001">
    <property type="protein sequence ID" value="STZ62138.1"/>
    <property type="molecule type" value="Genomic_DNA"/>
</dbReference>
<dbReference type="NCBIfam" id="TIGR00786">
    <property type="entry name" value="dctM"/>
    <property type="match status" value="1"/>
</dbReference>
<evidence type="ECO:0000256" key="3">
    <source>
        <dbReference type="ARBA" id="ARBA00022519"/>
    </source>
</evidence>
<proteinExistence type="predicted"/>
<evidence type="ECO:0000256" key="2">
    <source>
        <dbReference type="ARBA" id="ARBA00022475"/>
    </source>
</evidence>
<feature type="transmembrane region" description="Helical" evidence="7">
    <location>
        <begin position="398"/>
        <end position="419"/>
    </location>
</feature>
<evidence type="ECO:0000259" key="8">
    <source>
        <dbReference type="Pfam" id="PF06808"/>
    </source>
</evidence>
<dbReference type="Pfam" id="PF06808">
    <property type="entry name" value="DctM"/>
    <property type="match status" value="1"/>
</dbReference>
<dbReference type="Proteomes" id="UP000254978">
    <property type="component" value="Unassembled WGS sequence"/>
</dbReference>
<feature type="transmembrane region" description="Helical" evidence="7">
    <location>
        <begin position="315"/>
        <end position="335"/>
    </location>
</feature>
<accession>A0A378TMX5</accession>
<dbReference type="AlphaFoldDB" id="A0A378TMX5"/>
<evidence type="ECO:0000256" key="1">
    <source>
        <dbReference type="ARBA" id="ARBA00004429"/>
    </source>
</evidence>
<dbReference type="PANTHER" id="PTHR33362:SF2">
    <property type="entry name" value="TRAP TRANSPORTER LARGE PERMEASE PROTEIN"/>
    <property type="match status" value="1"/>
</dbReference>
<feature type="transmembrane region" description="Helical" evidence="7">
    <location>
        <begin position="173"/>
        <end position="194"/>
    </location>
</feature>
<organism evidence="9 10">
    <name type="scientific">Mycolicibacterium tokaiense</name>
    <dbReference type="NCBI Taxonomy" id="39695"/>
    <lineage>
        <taxon>Bacteria</taxon>
        <taxon>Bacillati</taxon>
        <taxon>Actinomycetota</taxon>
        <taxon>Actinomycetes</taxon>
        <taxon>Mycobacteriales</taxon>
        <taxon>Mycobacteriaceae</taxon>
        <taxon>Mycolicibacterium</taxon>
    </lineage>
</organism>
<protein>
    <submittedName>
        <fullName evidence="9">TRAP dicarboxylate transporter subunit DctM</fullName>
    </submittedName>
</protein>
<feature type="transmembrane region" description="Helical" evidence="7">
    <location>
        <begin position="246"/>
        <end position="265"/>
    </location>
</feature>
<keyword evidence="6 7" id="KW-0472">Membrane</keyword>
<sequence>MNPLALLGVFVILLIVGLVLKVPFGVTVGGAALTTLLIAGTDVREVPQVATVALDSFPLLAIPGFVLAGMLMARGGVSAAIVRFAAAFVGHLRGSIGAIAVTASALFGTVCGSSIATIAAVGGFMMPEMDKAGYDRRYSAALIGAAGFIGILIPPSVPGILYAVTAGLSIADVWLSTVAPALALIVLFCIVNYFQSRRAHDRTARPPVAEYVAGIGRASWRVLPALGMPVLIFGGIYGGLFTPTEAAGVTALYGLLVSVFVYRGIKARGLWGLFQSAALMSAILSVLISFASVAGRMVTNLQIPASLSAFVSENIGSPLLFLLITNIVLLLIGMFFETNTSILVLTPIFATVATSMGIEPLHFAAIMLLNLEIGMITPPFAGNLFLSCRLAGVRLDQVVKPLVPFYLAALAVLIVTTLWPTFSMWLPEIVG</sequence>
<keyword evidence="4 7" id="KW-0812">Transmembrane</keyword>
<dbReference type="GO" id="GO:0005886">
    <property type="term" value="C:plasma membrane"/>
    <property type="evidence" value="ECO:0007669"/>
    <property type="project" value="UniProtKB-SubCell"/>
</dbReference>
<evidence type="ECO:0000256" key="4">
    <source>
        <dbReference type="ARBA" id="ARBA00022692"/>
    </source>
</evidence>
<keyword evidence="3" id="KW-0997">Cell inner membrane</keyword>
<evidence type="ECO:0000256" key="7">
    <source>
        <dbReference type="SAM" id="Phobius"/>
    </source>
</evidence>
<dbReference type="PIRSF" id="PIRSF006066">
    <property type="entry name" value="HI0050"/>
    <property type="match status" value="1"/>
</dbReference>
<feature type="domain" description="TRAP C4-dicarboxylate transport system permease DctM subunit" evidence="8">
    <location>
        <begin position="11"/>
        <end position="421"/>
    </location>
</feature>
<keyword evidence="5 7" id="KW-1133">Transmembrane helix</keyword>
<feature type="transmembrane region" description="Helical" evidence="7">
    <location>
        <begin position="222"/>
        <end position="240"/>
    </location>
</feature>
<feature type="transmembrane region" description="Helical" evidence="7">
    <location>
        <begin position="106"/>
        <end position="126"/>
    </location>
</feature>
<feature type="transmembrane region" description="Helical" evidence="7">
    <location>
        <begin position="364"/>
        <end position="386"/>
    </location>
</feature>
<feature type="transmembrane region" description="Helical" evidence="7">
    <location>
        <begin position="80"/>
        <end position="100"/>
    </location>
</feature>
<comment type="subcellular location">
    <subcellularLocation>
        <location evidence="1">Cell inner membrane</location>
        <topology evidence="1">Multi-pass membrane protein</topology>
    </subcellularLocation>
</comment>
<name>A0A378TMX5_9MYCO</name>
<feature type="transmembrane region" description="Helical" evidence="7">
    <location>
        <begin position="342"/>
        <end position="358"/>
    </location>
</feature>
<keyword evidence="2" id="KW-1003">Cell membrane</keyword>
<feature type="transmembrane region" description="Helical" evidence="7">
    <location>
        <begin position="277"/>
        <end position="295"/>
    </location>
</feature>
<dbReference type="OrthoDB" id="9777699at2"/>
<feature type="transmembrane region" description="Helical" evidence="7">
    <location>
        <begin position="56"/>
        <end position="73"/>
    </location>
</feature>
<evidence type="ECO:0000256" key="6">
    <source>
        <dbReference type="ARBA" id="ARBA00023136"/>
    </source>
</evidence>
<keyword evidence="10" id="KW-1185">Reference proteome</keyword>
<gene>
    <name evidence="9" type="primary">siaT_2</name>
    <name evidence="9" type="ORF">NCTC10821_05702</name>
</gene>
<dbReference type="GO" id="GO:0022857">
    <property type="term" value="F:transmembrane transporter activity"/>
    <property type="evidence" value="ECO:0007669"/>
    <property type="project" value="TreeGrafter"/>
</dbReference>
<dbReference type="InterPro" id="IPR004681">
    <property type="entry name" value="TRAP_DctM"/>
</dbReference>
<evidence type="ECO:0000256" key="5">
    <source>
        <dbReference type="ARBA" id="ARBA00022989"/>
    </source>
</evidence>
<dbReference type="PANTHER" id="PTHR33362">
    <property type="entry name" value="SIALIC ACID TRAP TRANSPORTER PERMEASE PROTEIN SIAT-RELATED"/>
    <property type="match status" value="1"/>
</dbReference>
<evidence type="ECO:0000313" key="10">
    <source>
        <dbReference type="Proteomes" id="UP000254978"/>
    </source>
</evidence>
<evidence type="ECO:0000313" key="9">
    <source>
        <dbReference type="EMBL" id="STZ62138.1"/>
    </source>
</evidence>
<dbReference type="RefSeq" id="WP_115280901.1">
    <property type="nucleotide sequence ID" value="NZ_AP022600.1"/>
</dbReference>
<reference evidence="9 10" key="1">
    <citation type="submission" date="2018-06" db="EMBL/GenBank/DDBJ databases">
        <authorList>
            <consortium name="Pathogen Informatics"/>
            <person name="Doyle S."/>
        </authorList>
    </citation>
    <scope>NUCLEOTIDE SEQUENCE [LARGE SCALE GENOMIC DNA]</scope>
    <source>
        <strain evidence="9 10">NCTC10821</strain>
    </source>
</reference>
<feature type="transmembrane region" description="Helical" evidence="7">
    <location>
        <begin position="138"/>
        <end position="161"/>
    </location>
</feature>
<dbReference type="InterPro" id="IPR010656">
    <property type="entry name" value="DctM"/>
</dbReference>